<name>A0ACC5W2R6_9BACT</name>
<proteinExistence type="predicted"/>
<keyword evidence="2" id="KW-1185">Reference proteome</keyword>
<comment type="caution">
    <text evidence="1">The sequence shown here is derived from an EMBL/GenBank/DDBJ whole genome shotgun (WGS) entry which is preliminary data.</text>
</comment>
<dbReference type="Proteomes" id="UP001319828">
    <property type="component" value="Unassembled WGS sequence"/>
</dbReference>
<protein>
    <submittedName>
        <fullName evidence="1">Uncharacterized protein</fullName>
    </submittedName>
</protein>
<reference evidence="1" key="1">
    <citation type="submission" date="2020-07" db="EMBL/GenBank/DDBJ databases">
        <title>Campylobacter molothri sp. nov. isolated from wild birds.</title>
        <authorList>
            <person name="Miller W.G."/>
            <person name="Chapman M.H."/>
            <person name="Yee E."/>
            <person name="Lopes B.S."/>
            <person name="Forbes K.J."/>
        </authorList>
    </citation>
    <scope>NUCLEOTIDE SEQUENCE</scope>
    <source>
        <strain evidence="1">RM9754</strain>
    </source>
</reference>
<sequence length="239" mass="28939">MKRIAVQFYGHMRTYKHTYENFFKYIIRPNQNDGYEIDIFIHTWEEFNRNKECWYSHKDAFPTLNGKLLTKEDIDDIVKIYKPKKILINILEEGVLGQSLSLDRVAELRIQYEKENSIQYDYIFTTRPDILFLKQIRVEYYLNLYKFEPELRNTLPEKFLFSSTILFRLGIIDGRYANEGDLVFFSNFDVRWKDIFRGNIPRIFAYAYEKDFVILRENMLTNNSIKEKIINNFPHSFHS</sequence>
<gene>
    <name evidence="1" type="ORF">H2252_07520</name>
</gene>
<dbReference type="EMBL" id="JACHUQ010000026">
    <property type="protein sequence ID" value="MBZ7975222.1"/>
    <property type="molecule type" value="Genomic_DNA"/>
</dbReference>
<feature type="non-terminal residue" evidence="1">
    <location>
        <position position="239"/>
    </location>
</feature>
<evidence type="ECO:0000313" key="1">
    <source>
        <dbReference type="EMBL" id="MBZ7975222.1"/>
    </source>
</evidence>
<organism evidence="1 2">
    <name type="scientific">Campylobacter molothri</name>
    <dbReference type="NCBI Taxonomy" id="1032242"/>
    <lineage>
        <taxon>Bacteria</taxon>
        <taxon>Pseudomonadati</taxon>
        <taxon>Campylobacterota</taxon>
        <taxon>Epsilonproteobacteria</taxon>
        <taxon>Campylobacterales</taxon>
        <taxon>Campylobacteraceae</taxon>
        <taxon>Campylobacter</taxon>
    </lineage>
</organism>
<evidence type="ECO:0000313" key="2">
    <source>
        <dbReference type="Proteomes" id="UP001319828"/>
    </source>
</evidence>
<accession>A0ACC5W2R6</accession>